<sequence length="332" mass="35940">MGGVFCKCCEDEWQDTSSGWQWHTQYAQVHAQDEGEGEGDAESDGEARGGNEASRWGRDGAEPDPEAPARSESAAAMLDGPTRPTSKRRLSLQPASTRSLYEDALQRGDESPLPHTPPMIVASRHASLLQPIHLAELRRALPRHLRECAWQKSYCLSYAGSSLKKLNQRLAGSQAAVVVVRVNDGTLVGACVACPGQGWRAGPTSPGTSVSFGSSESFLFSLPATACSSLMKPKLLGHRNAARGRHHHNYATSSEPRHIIPSTQIYRPLDPNAVFVKTCAGHISFAEDGFWLDADLSQGGSSASRRFGLATSLCKDRFFDILALEAWVLLPC</sequence>
<dbReference type="InParanoid" id="A0A2R5GRC4"/>
<feature type="region of interest" description="Disordered" evidence="5">
    <location>
        <begin position="24"/>
        <end position="95"/>
    </location>
</feature>
<dbReference type="GO" id="GO:0005739">
    <property type="term" value="C:mitochondrion"/>
    <property type="evidence" value="ECO:0007669"/>
    <property type="project" value="UniProtKB-SubCell"/>
</dbReference>
<evidence type="ECO:0000313" key="8">
    <source>
        <dbReference type="Proteomes" id="UP000241890"/>
    </source>
</evidence>
<evidence type="ECO:0000313" key="7">
    <source>
        <dbReference type="EMBL" id="GBG33432.1"/>
    </source>
</evidence>
<feature type="compositionally biased region" description="Acidic residues" evidence="5">
    <location>
        <begin position="34"/>
        <end position="44"/>
    </location>
</feature>
<organism evidence="7 8">
    <name type="scientific">Hondaea fermentalgiana</name>
    <dbReference type="NCBI Taxonomy" id="2315210"/>
    <lineage>
        <taxon>Eukaryota</taxon>
        <taxon>Sar</taxon>
        <taxon>Stramenopiles</taxon>
        <taxon>Bigyra</taxon>
        <taxon>Labyrinthulomycetes</taxon>
        <taxon>Thraustochytrida</taxon>
        <taxon>Thraustochytriidae</taxon>
        <taxon>Hondaea</taxon>
    </lineage>
</organism>
<feature type="compositionally biased region" description="Basic and acidic residues" evidence="5">
    <location>
        <begin position="45"/>
        <end position="61"/>
    </location>
</feature>
<dbReference type="InterPro" id="IPR006571">
    <property type="entry name" value="TLDc_dom"/>
</dbReference>
<gene>
    <name evidence="7" type="ORF">FCC1311_096552</name>
</gene>
<dbReference type="PROSITE" id="PS51886">
    <property type="entry name" value="TLDC"/>
    <property type="match status" value="1"/>
</dbReference>
<comment type="similarity">
    <text evidence="2">Belongs to the OXR1 family.</text>
</comment>
<proteinExistence type="inferred from homology"/>
<protein>
    <recommendedName>
        <fullName evidence="4">Oxidation resistance protein 1</fullName>
    </recommendedName>
</protein>
<evidence type="ECO:0000256" key="1">
    <source>
        <dbReference type="ARBA" id="ARBA00004173"/>
    </source>
</evidence>
<evidence type="ECO:0000256" key="2">
    <source>
        <dbReference type="ARBA" id="ARBA00009540"/>
    </source>
</evidence>
<dbReference type="Proteomes" id="UP000241890">
    <property type="component" value="Unassembled WGS sequence"/>
</dbReference>
<comment type="caution">
    <text evidence="7">The sequence shown here is derived from an EMBL/GenBank/DDBJ whole genome shotgun (WGS) entry which is preliminary data.</text>
</comment>
<keyword evidence="8" id="KW-1185">Reference proteome</keyword>
<evidence type="ECO:0000256" key="4">
    <source>
        <dbReference type="ARBA" id="ARBA00040604"/>
    </source>
</evidence>
<feature type="domain" description="TLDc" evidence="6">
    <location>
        <begin position="127"/>
        <end position="330"/>
    </location>
</feature>
<reference evidence="7 8" key="1">
    <citation type="submission" date="2017-12" db="EMBL/GenBank/DDBJ databases">
        <title>Sequencing, de novo assembly and annotation of complete genome of a new Thraustochytrid species, strain FCC1311.</title>
        <authorList>
            <person name="Sedici K."/>
            <person name="Godart F."/>
            <person name="Aiese Cigliano R."/>
            <person name="Sanseverino W."/>
            <person name="Barakat M."/>
            <person name="Ortet P."/>
            <person name="Marechal E."/>
            <person name="Cagnac O."/>
            <person name="Amato A."/>
        </authorList>
    </citation>
    <scope>NUCLEOTIDE SEQUENCE [LARGE SCALE GENOMIC DNA]</scope>
</reference>
<keyword evidence="3" id="KW-0496">Mitochondrion</keyword>
<accession>A0A2R5GRC4</accession>
<dbReference type="PANTHER" id="PTHR23354:SF62">
    <property type="entry name" value="MUSTARD, ISOFORM V"/>
    <property type="match status" value="1"/>
</dbReference>
<dbReference type="SMART" id="SM00584">
    <property type="entry name" value="TLDc"/>
    <property type="match status" value="1"/>
</dbReference>
<dbReference type="AlphaFoldDB" id="A0A2R5GRC4"/>
<name>A0A2R5GRC4_9STRA</name>
<evidence type="ECO:0000256" key="3">
    <source>
        <dbReference type="ARBA" id="ARBA00023128"/>
    </source>
</evidence>
<evidence type="ECO:0000256" key="5">
    <source>
        <dbReference type="SAM" id="MobiDB-lite"/>
    </source>
</evidence>
<comment type="subcellular location">
    <subcellularLocation>
        <location evidence="1">Mitochondrion</location>
    </subcellularLocation>
</comment>
<dbReference type="Pfam" id="PF07534">
    <property type="entry name" value="TLD"/>
    <property type="match status" value="1"/>
</dbReference>
<dbReference type="PANTHER" id="PTHR23354">
    <property type="entry name" value="NUCLEOLAR PROTEIN 7/ESTROGEN RECEPTOR COACTIVATOR-RELATED"/>
    <property type="match status" value="1"/>
</dbReference>
<evidence type="ECO:0000259" key="6">
    <source>
        <dbReference type="PROSITE" id="PS51886"/>
    </source>
</evidence>
<dbReference type="EMBL" id="BEYU01000155">
    <property type="protein sequence ID" value="GBG33432.1"/>
    <property type="molecule type" value="Genomic_DNA"/>
</dbReference>